<evidence type="ECO:0000256" key="8">
    <source>
        <dbReference type="ARBA" id="ARBA00023180"/>
    </source>
</evidence>
<evidence type="ECO:0000313" key="12">
    <source>
        <dbReference type="EMBL" id="KAI1237991.1"/>
    </source>
</evidence>
<keyword evidence="7" id="KW-0564">Palmitate</keyword>
<dbReference type="EMBL" id="JADDUC010000078">
    <property type="protein sequence ID" value="KAG0119779.1"/>
    <property type="molecule type" value="Genomic_DNA"/>
</dbReference>
<evidence type="ECO:0000256" key="2">
    <source>
        <dbReference type="ARBA" id="ARBA00006840"/>
    </source>
</evidence>
<gene>
    <name evidence="12" type="ORF">IHE44_0014091</name>
    <name evidence="11" type="ORF">IHE44_013715</name>
</gene>
<dbReference type="PANTHER" id="PTHR19282:SF487">
    <property type="entry name" value="CD151 ANTIGEN"/>
    <property type="match status" value="1"/>
</dbReference>
<keyword evidence="4 10" id="KW-0812">Transmembrane</keyword>
<organism evidence="11">
    <name type="scientific">Lamprotornis superbus</name>
    <dbReference type="NCBI Taxonomy" id="245042"/>
    <lineage>
        <taxon>Eukaryota</taxon>
        <taxon>Metazoa</taxon>
        <taxon>Chordata</taxon>
        <taxon>Craniata</taxon>
        <taxon>Vertebrata</taxon>
        <taxon>Euteleostomi</taxon>
        <taxon>Archelosauria</taxon>
        <taxon>Archosauria</taxon>
        <taxon>Dinosauria</taxon>
        <taxon>Saurischia</taxon>
        <taxon>Theropoda</taxon>
        <taxon>Coelurosauria</taxon>
        <taxon>Aves</taxon>
        <taxon>Neognathae</taxon>
        <taxon>Neoaves</taxon>
        <taxon>Telluraves</taxon>
        <taxon>Australaves</taxon>
        <taxon>Passeriformes</taxon>
        <taxon>Sturnidae</taxon>
        <taxon>Lamprotornis</taxon>
    </lineage>
</organism>
<keyword evidence="5 10" id="KW-1133">Transmembrane helix</keyword>
<name>A0A835TXB3_9PASS</name>
<dbReference type="GO" id="GO:0016477">
    <property type="term" value="P:cell migration"/>
    <property type="evidence" value="ECO:0007669"/>
    <property type="project" value="TreeGrafter"/>
</dbReference>
<evidence type="ECO:0000256" key="1">
    <source>
        <dbReference type="ARBA" id="ARBA00004651"/>
    </source>
</evidence>
<dbReference type="Gene3D" id="1.10.1450.10">
    <property type="entry name" value="Tetraspanin"/>
    <property type="match status" value="1"/>
</dbReference>
<dbReference type="Pfam" id="PF00335">
    <property type="entry name" value="Tetraspanin"/>
    <property type="match status" value="1"/>
</dbReference>
<dbReference type="Proteomes" id="UP000618051">
    <property type="component" value="Unassembled WGS sequence"/>
</dbReference>
<evidence type="ECO:0000256" key="3">
    <source>
        <dbReference type="ARBA" id="ARBA00022475"/>
    </source>
</evidence>
<reference evidence="11" key="1">
    <citation type="submission" date="2020-10" db="EMBL/GenBank/DDBJ databases">
        <title>Feather gene expression reveals the developmental basis of iridescence in African starlings.</title>
        <authorList>
            <person name="Rubenstein D.R."/>
        </authorList>
    </citation>
    <scope>NUCLEOTIDE SEQUENCE</scope>
    <source>
        <strain evidence="11">SS15</strain>
        <tissue evidence="11">Liver</tissue>
    </source>
</reference>
<dbReference type="GO" id="GO:0005886">
    <property type="term" value="C:plasma membrane"/>
    <property type="evidence" value="ECO:0007669"/>
    <property type="project" value="UniProtKB-SubCell"/>
</dbReference>
<feature type="transmembrane region" description="Helical" evidence="10">
    <location>
        <begin position="220"/>
        <end position="243"/>
    </location>
</feature>
<dbReference type="InterPro" id="IPR008952">
    <property type="entry name" value="Tetraspanin_EC2_sf"/>
</dbReference>
<sequence>MAHFCVNALAGSLSCELEEVAAFELLHLAGGAVMAVGTWTLAEKSDYISLLSSSTYSATAYILVVAGVVVMVTGILGCCATFKERRNLLRVYFILLLCIFLLEIIAGILAYIYYQQLSLELKQNLKNTMTQKYRTEGEESVTSAVDKLQQEFKCCGSNNYTDWADSLWIKSSGASGRKVPDSCCKTITDLCGRRDHPSNIYKESGCITKLENFIQEHLKIIGAVGISIACVQIFGMIFTCCLYKSLNFLQQSAIRSHKRPFASQQFWSKDDGLPFLGLEMNIHQCFSASKELVNQLRVFWLCLEAQFTDYCQESQESQFQPVAPVYLQCWLSPVPSSRQPTEAESSRPIKGLAVLWGFWFTEQKSWAAAKGRHAKIQS</sequence>
<reference evidence="12 13" key="2">
    <citation type="journal article" date="2021" name="J. Hered.">
        <title>Feather Gene Expression Elucidates the Developmental Basis of Plumage Iridescence in African Starlings.</title>
        <authorList>
            <person name="Rubenstein D.R."/>
            <person name="Corvelo A."/>
            <person name="MacManes M.D."/>
            <person name="Maia R."/>
            <person name="Narzisi G."/>
            <person name="Rousaki A."/>
            <person name="Vandenabeele P."/>
            <person name="Shawkey M.D."/>
            <person name="Solomon J."/>
        </authorList>
    </citation>
    <scope>NUCLEOTIDE SEQUENCE [LARGE SCALE GENOMIC DNA]</scope>
    <source>
        <strain evidence="12">SS15</strain>
    </source>
</reference>
<dbReference type="EMBL" id="JADDUC020000007">
    <property type="protein sequence ID" value="KAI1237991.1"/>
    <property type="molecule type" value="Genomic_DNA"/>
</dbReference>
<evidence type="ECO:0000256" key="7">
    <source>
        <dbReference type="ARBA" id="ARBA00023139"/>
    </source>
</evidence>
<dbReference type="OrthoDB" id="438211at2759"/>
<keyword evidence="3" id="KW-1003">Cell membrane</keyword>
<evidence type="ECO:0000256" key="4">
    <source>
        <dbReference type="ARBA" id="ARBA00022692"/>
    </source>
</evidence>
<evidence type="ECO:0000313" key="11">
    <source>
        <dbReference type="EMBL" id="KAG0119779.1"/>
    </source>
</evidence>
<comment type="caution">
    <text evidence="11">The sequence shown here is derived from an EMBL/GenBank/DDBJ whole genome shotgun (WGS) entry which is preliminary data.</text>
</comment>
<feature type="transmembrane region" description="Helical" evidence="10">
    <location>
        <begin position="58"/>
        <end position="79"/>
    </location>
</feature>
<keyword evidence="9" id="KW-0449">Lipoprotein</keyword>
<dbReference type="AlphaFoldDB" id="A0A835TXB3"/>
<comment type="similarity">
    <text evidence="2">Belongs to the tetraspanin (TM4SF) family.</text>
</comment>
<feature type="transmembrane region" description="Helical" evidence="10">
    <location>
        <begin position="91"/>
        <end position="114"/>
    </location>
</feature>
<dbReference type="PANTHER" id="PTHR19282">
    <property type="entry name" value="TETRASPANIN"/>
    <property type="match status" value="1"/>
</dbReference>
<keyword evidence="8" id="KW-0325">Glycoprotein</keyword>
<evidence type="ECO:0000313" key="13">
    <source>
        <dbReference type="Proteomes" id="UP000618051"/>
    </source>
</evidence>
<reference evidence="12" key="3">
    <citation type="submission" date="2022-01" db="EMBL/GenBank/DDBJ databases">
        <authorList>
            <person name="Rubenstein D.R."/>
        </authorList>
    </citation>
    <scope>NUCLEOTIDE SEQUENCE</scope>
    <source>
        <strain evidence="12">SS15</strain>
        <tissue evidence="12">Liver</tissue>
    </source>
</reference>
<dbReference type="InterPro" id="IPR018503">
    <property type="entry name" value="Tetraspanin_CS"/>
</dbReference>
<proteinExistence type="inferred from homology"/>
<comment type="subcellular location">
    <subcellularLocation>
        <location evidence="1">Cell membrane</location>
        <topology evidence="1">Multi-pass membrane protein</topology>
    </subcellularLocation>
</comment>
<keyword evidence="6 10" id="KW-0472">Membrane</keyword>
<dbReference type="InterPro" id="IPR018499">
    <property type="entry name" value="Tetraspanin/Peripherin"/>
</dbReference>
<evidence type="ECO:0000256" key="9">
    <source>
        <dbReference type="ARBA" id="ARBA00023288"/>
    </source>
</evidence>
<accession>A0A835TXB3</accession>
<dbReference type="FunFam" id="1.10.1450.10:FF:000005">
    <property type="entry name" value="Tetraspanin"/>
    <property type="match status" value="1"/>
</dbReference>
<dbReference type="PRINTS" id="PR00259">
    <property type="entry name" value="TMFOUR"/>
</dbReference>
<evidence type="ECO:0000256" key="10">
    <source>
        <dbReference type="SAM" id="Phobius"/>
    </source>
</evidence>
<evidence type="ECO:0000256" key="6">
    <source>
        <dbReference type="ARBA" id="ARBA00023136"/>
    </source>
</evidence>
<keyword evidence="13" id="KW-1185">Reference proteome</keyword>
<protein>
    <submittedName>
        <fullName evidence="11">CD151 antigen</fullName>
    </submittedName>
</protein>
<dbReference type="PROSITE" id="PS00421">
    <property type="entry name" value="TM4_1"/>
    <property type="match status" value="1"/>
</dbReference>
<dbReference type="SUPFAM" id="SSF48652">
    <property type="entry name" value="Tetraspanin"/>
    <property type="match status" value="1"/>
</dbReference>
<dbReference type="CDD" id="cd03155">
    <property type="entry name" value="CD151_like_LEL"/>
    <property type="match status" value="1"/>
</dbReference>
<feature type="non-terminal residue" evidence="11">
    <location>
        <position position="1"/>
    </location>
</feature>
<evidence type="ECO:0000256" key="5">
    <source>
        <dbReference type="ARBA" id="ARBA00022989"/>
    </source>
</evidence>